<gene>
    <name evidence="3" type="primary">LOC127751255</name>
</gene>
<evidence type="ECO:0000313" key="2">
    <source>
        <dbReference type="Proteomes" id="UP000504606"/>
    </source>
</evidence>
<dbReference type="AlphaFoldDB" id="A0A9C6XTK1"/>
<accession>A0A9C6XTK1</accession>
<evidence type="ECO:0000313" key="3">
    <source>
        <dbReference type="RefSeq" id="XP_052130422.1"/>
    </source>
</evidence>
<name>A0A9C6XTK1_FRAOC</name>
<proteinExistence type="predicted"/>
<dbReference type="RefSeq" id="XP_052130422.1">
    <property type="nucleotide sequence ID" value="XM_052274462.1"/>
</dbReference>
<dbReference type="GeneID" id="127751255"/>
<feature type="compositionally biased region" description="Low complexity" evidence="1">
    <location>
        <begin position="34"/>
        <end position="51"/>
    </location>
</feature>
<organism evidence="2 3">
    <name type="scientific">Frankliniella occidentalis</name>
    <name type="common">Western flower thrips</name>
    <name type="synonym">Euthrips occidentalis</name>
    <dbReference type="NCBI Taxonomy" id="133901"/>
    <lineage>
        <taxon>Eukaryota</taxon>
        <taxon>Metazoa</taxon>
        <taxon>Ecdysozoa</taxon>
        <taxon>Arthropoda</taxon>
        <taxon>Hexapoda</taxon>
        <taxon>Insecta</taxon>
        <taxon>Pterygota</taxon>
        <taxon>Neoptera</taxon>
        <taxon>Paraneoptera</taxon>
        <taxon>Thysanoptera</taxon>
        <taxon>Terebrantia</taxon>
        <taxon>Thripoidea</taxon>
        <taxon>Thripidae</taxon>
        <taxon>Frankliniella</taxon>
    </lineage>
</organism>
<feature type="region of interest" description="Disordered" evidence="1">
    <location>
        <begin position="34"/>
        <end position="63"/>
    </location>
</feature>
<sequence>MFQLSQESSVIYQEAVPYHDLDVPRRRFYRYVRTTSSSVTSSSSASSSPSRRPVEPLAPHNRILDDDTPARKLLALRGLHGVPGGVRHYSSSTDYYLHVSTRLVPSTRSCVSRPCRRSR</sequence>
<keyword evidence="2" id="KW-1185">Reference proteome</keyword>
<reference evidence="3" key="1">
    <citation type="submission" date="2025-08" db="UniProtKB">
        <authorList>
            <consortium name="RefSeq"/>
        </authorList>
    </citation>
    <scope>IDENTIFICATION</scope>
    <source>
        <tissue evidence="3">Whole organism</tissue>
    </source>
</reference>
<dbReference type="Proteomes" id="UP000504606">
    <property type="component" value="Unplaced"/>
</dbReference>
<protein>
    <submittedName>
        <fullName evidence="3">Uncharacterized protein LOC127751255 isoform X3</fullName>
    </submittedName>
</protein>
<evidence type="ECO:0000256" key="1">
    <source>
        <dbReference type="SAM" id="MobiDB-lite"/>
    </source>
</evidence>